<gene>
    <name evidence="6" type="ORF">IQ13_2011</name>
</gene>
<evidence type="ECO:0000259" key="5">
    <source>
        <dbReference type="Pfam" id="PF00535"/>
    </source>
</evidence>
<comment type="similarity">
    <text evidence="1">Belongs to the glycosyltransferase 2 family.</text>
</comment>
<dbReference type="AlphaFoldDB" id="A0A562SRQ7"/>
<name>A0A562SRQ7_9BACT</name>
<feature type="transmembrane region" description="Helical" evidence="4">
    <location>
        <begin position="15"/>
        <end position="40"/>
    </location>
</feature>
<dbReference type="PANTHER" id="PTHR43630:SF1">
    <property type="entry name" value="POLY-BETA-1,6-N-ACETYL-D-GLUCOSAMINE SYNTHASE"/>
    <property type="match status" value="1"/>
</dbReference>
<dbReference type="Proteomes" id="UP000316167">
    <property type="component" value="Unassembled WGS sequence"/>
</dbReference>
<accession>A0A562SRQ7</accession>
<evidence type="ECO:0000256" key="2">
    <source>
        <dbReference type="ARBA" id="ARBA00022676"/>
    </source>
</evidence>
<feature type="domain" description="Glycosyltransferase 2-like" evidence="5">
    <location>
        <begin position="55"/>
        <end position="188"/>
    </location>
</feature>
<dbReference type="Gene3D" id="3.90.550.10">
    <property type="entry name" value="Spore Coat Polysaccharide Biosynthesis Protein SpsA, Chain A"/>
    <property type="match status" value="1"/>
</dbReference>
<feature type="transmembrane region" description="Helical" evidence="4">
    <location>
        <begin position="318"/>
        <end position="336"/>
    </location>
</feature>
<feature type="transmembrane region" description="Helical" evidence="4">
    <location>
        <begin position="348"/>
        <end position="371"/>
    </location>
</feature>
<dbReference type="InterPro" id="IPR029044">
    <property type="entry name" value="Nucleotide-diphossugar_trans"/>
</dbReference>
<reference evidence="6 7" key="1">
    <citation type="journal article" date="2015" name="Stand. Genomic Sci.">
        <title>Genomic Encyclopedia of Bacterial and Archaeal Type Strains, Phase III: the genomes of soil and plant-associated and newly described type strains.</title>
        <authorList>
            <person name="Whitman W.B."/>
            <person name="Woyke T."/>
            <person name="Klenk H.P."/>
            <person name="Zhou Y."/>
            <person name="Lilburn T.G."/>
            <person name="Beck B.J."/>
            <person name="De Vos P."/>
            <person name="Vandamme P."/>
            <person name="Eisen J.A."/>
            <person name="Garrity G."/>
            <person name="Hugenholtz P."/>
            <person name="Kyrpides N.C."/>
        </authorList>
    </citation>
    <scope>NUCLEOTIDE SEQUENCE [LARGE SCALE GENOMIC DNA]</scope>
    <source>
        <strain evidence="6 7">CGMCC 1.7271</strain>
    </source>
</reference>
<organism evidence="6 7">
    <name type="scientific">Lacibacter cauensis</name>
    <dbReference type="NCBI Taxonomy" id="510947"/>
    <lineage>
        <taxon>Bacteria</taxon>
        <taxon>Pseudomonadati</taxon>
        <taxon>Bacteroidota</taxon>
        <taxon>Chitinophagia</taxon>
        <taxon>Chitinophagales</taxon>
        <taxon>Chitinophagaceae</taxon>
        <taxon>Lacibacter</taxon>
    </lineage>
</organism>
<evidence type="ECO:0000256" key="1">
    <source>
        <dbReference type="ARBA" id="ARBA00006739"/>
    </source>
</evidence>
<dbReference type="OrthoDB" id="9800276at2"/>
<keyword evidence="4" id="KW-0812">Transmembrane</keyword>
<comment type="caution">
    <text evidence="6">The sequence shown here is derived from an EMBL/GenBank/DDBJ whole genome shotgun (WGS) entry which is preliminary data.</text>
</comment>
<keyword evidence="7" id="KW-1185">Reference proteome</keyword>
<keyword evidence="2" id="KW-0328">Glycosyltransferase</keyword>
<sequence length="379" mass="44481">MLFSQLLMSVHWPEIVFIVFCLITAVQVFYYLFFFSRFAFYKKPKRESSMQHAVSVIVCARDEAQNLADNLPDVLQQDYKSTFEVVAVNDNSFDDSKYVLEYLSKPFRNLRPIELKQEARLIQGKKFPLSMGIKESKYELLLLTDADCKPASNKWIELMQDAFSNGKEIALGYGAYYKKPGLLNKLIRFETFLSALQYFSYALAGMPYMGVGRNLAYRKELFFRNKGFSSHNQLPGGDDDLFINKVATKTNTAIVIDEEAFTFSEPKTSWSQWRSQKTRHYSTSKHYKSKHKFWLGLYAAAHFLFYPLLVVAAIFYCWWIALSVFAFRLIVQGIVYSRSMQKLNEKDLIWLYPLLDIWQWFYYLFFANTLFKKPGNNWK</sequence>
<keyword evidence="4" id="KW-0472">Membrane</keyword>
<dbReference type="PANTHER" id="PTHR43630">
    <property type="entry name" value="POLY-BETA-1,6-N-ACETYL-D-GLUCOSAMINE SYNTHASE"/>
    <property type="match status" value="1"/>
</dbReference>
<evidence type="ECO:0000256" key="4">
    <source>
        <dbReference type="SAM" id="Phobius"/>
    </source>
</evidence>
<evidence type="ECO:0000313" key="6">
    <source>
        <dbReference type="EMBL" id="TWI83892.1"/>
    </source>
</evidence>
<protein>
    <submittedName>
        <fullName evidence="6">Cellulose synthase/poly-beta-1,6-N-acetylglucosamine synthase-like glycosyltransferase</fullName>
    </submittedName>
</protein>
<evidence type="ECO:0000313" key="7">
    <source>
        <dbReference type="Proteomes" id="UP000316167"/>
    </source>
</evidence>
<proteinExistence type="inferred from homology"/>
<keyword evidence="4" id="KW-1133">Transmembrane helix</keyword>
<feature type="transmembrane region" description="Helical" evidence="4">
    <location>
        <begin position="293"/>
        <end position="312"/>
    </location>
</feature>
<keyword evidence="3 6" id="KW-0808">Transferase</keyword>
<dbReference type="InterPro" id="IPR001173">
    <property type="entry name" value="Glyco_trans_2-like"/>
</dbReference>
<evidence type="ECO:0000256" key="3">
    <source>
        <dbReference type="ARBA" id="ARBA00022679"/>
    </source>
</evidence>
<dbReference type="GO" id="GO:0016757">
    <property type="term" value="F:glycosyltransferase activity"/>
    <property type="evidence" value="ECO:0007669"/>
    <property type="project" value="UniProtKB-KW"/>
</dbReference>
<dbReference type="SUPFAM" id="SSF53448">
    <property type="entry name" value="Nucleotide-diphospho-sugar transferases"/>
    <property type="match status" value="1"/>
</dbReference>
<dbReference type="EMBL" id="VLLE01000003">
    <property type="protein sequence ID" value="TWI83892.1"/>
    <property type="molecule type" value="Genomic_DNA"/>
</dbReference>
<dbReference type="Pfam" id="PF00535">
    <property type="entry name" value="Glycos_transf_2"/>
    <property type="match status" value="1"/>
</dbReference>